<dbReference type="InterPro" id="IPR041101">
    <property type="entry name" value="Transp_inhibit"/>
</dbReference>
<dbReference type="InterPro" id="IPR032675">
    <property type="entry name" value="LRR_dom_sf"/>
</dbReference>
<feature type="region of interest" description="Disordered" evidence="1">
    <location>
        <begin position="95"/>
        <end position="127"/>
    </location>
</feature>
<evidence type="ECO:0000256" key="1">
    <source>
        <dbReference type="SAM" id="MobiDB-lite"/>
    </source>
</evidence>
<dbReference type="Proteomes" id="UP000287651">
    <property type="component" value="Unassembled WGS sequence"/>
</dbReference>
<gene>
    <name evidence="3" type="ORF">B296_00009518</name>
</gene>
<evidence type="ECO:0000313" key="4">
    <source>
        <dbReference type="Proteomes" id="UP000287651"/>
    </source>
</evidence>
<dbReference type="Gene3D" id="3.80.10.10">
    <property type="entry name" value="Ribonuclease Inhibitor"/>
    <property type="match status" value="1"/>
</dbReference>
<accession>A0A427BAC6</accession>
<protein>
    <recommendedName>
        <fullName evidence="2">Transport inhibitor response 1 domain-containing protein</fullName>
    </recommendedName>
</protein>
<organism evidence="3 4">
    <name type="scientific">Ensete ventricosum</name>
    <name type="common">Abyssinian banana</name>
    <name type="synonym">Musa ensete</name>
    <dbReference type="NCBI Taxonomy" id="4639"/>
    <lineage>
        <taxon>Eukaryota</taxon>
        <taxon>Viridiplantae</taxon>
        <taxon>Streptophyta</taxon>
        <taxon>Embryophyta</taxon>
        <taxon>Tracheophyta</taxon>
        <taxon>Spermatophyta</taxon>
        <taxon>Magnoliopsida</taxon>
        <taxon>Liliopsida</taxon>
        <taxon>Zingiberales</taxon>
        <taxon>Musaceae</taxon>
        <taxon>Ensete</taxon>
    </lineage>
</organism>
<comment type="caution">
    <text evidence="3">The sequence shown here is derived from an EMBL/GenBank/DDBJ whole genome shotgun (WGS) entry which is preliminary data.</text>
</comment>
<proteinExistence type="predicted"/>
<dbReference type="EMBL" id="AMZH03000113">
    <property type="protein sequence ID" value="RRT85455.1"/>
    <property type="molecule type" value="Genomic_DNA"/>
</dbReference>
<evidence type="ECO:0000313" key="3">
    <source>
        <dbReference type="EMBL" id="RRT85455.1"/>
    </source>
</evidence>
<name>A0A427BAC6_ENSVE</name>
<feature type="domain" description="Transport inhibitor response 1" evidence="2">
    <location>
        <begin position="153"/>
        <end position="194"/>
    </location>
</feature>
<dbReference type="Pfam" id="PF18791">
    <property type="entry name" value="Transp_inhibit"/>
    <property type="match status" value="1"/>
</dbReference>
<feature type="compositionally biased region" description="Low complexity" evidence="1">
    <location>
        <begin position="118"/>
        <end position="127"/>
    </location>
</feature>
<sequence>MRPPVAIVGRCRRCLRLSLALPRVRAAIRGWITSFCLVVCFSLPSSVVVEIGEVCIGIWCWSLPSPSEILAFWQRIWSDGTAEQGGKLRDIGHGVGAGDGVHRGPPKTGRPSRWCAEGGTTSSHSRGSTSLHRHLLLHQPRPAPPQVSQPGFLKFKGKPGASIFNFIQEDWGGYAGPWVRGIAEALSCLETIYFRCMIVKDDDIGVLVRARADKLKSLKFDKYSEFSTDSL</sequence>
<evidence type="ECO:0000259" key="2">
    <source>
        <dbReference type="Pfam" id="PF18791"/>
    </source>
</evidence>
<reference evidence="3 4" key="1">
    <citation type="journal article" date="2014" name="Agronomy (Basel)">
        <title>A Draft Genome Sequence for Ensete ventricosum, the Drought-Tolerant Tree Against Hunger.</title>
        <authorList>
            <person name="Harrison J."/>
            <person name="Moore K.A."/>
            <person name="Paszkiewicz K."/>
            <person name="Jones T."/>
            <person name="Grant M."/>
            <person name="Ambacheew D."/>
            <person name="Muzemil S."/>
            <person name="Studholme D.J."/>
        </authorList>
    </citation>
    <scope>NUCLEOTIDE SEQUENCE [LARGE SCALE GENOMIC DNA]</scope>
</reference>
<dbReference type="AlphaFoldDB" id="A0A427BAC6"/>